<reference evidence="1 2" key="1">
    <citation type="submission" date="2016-07" db="EMBL/GenBank/DDBJ databases">
        <title>Pervasive Adenine N6-methylation of Active Genes in Fungi.</title>
        <authorList>
            <consortium name="DOE Joint Genome Institute"/>
            <person name="Mondo S.J."/>
            <person name="Dannebaum R.O."/>
            <person name="Kuo R.C."/>
            <person name="Labutti K."/>
            <person name="Haridas S."/>
            <person name="Kuo A."/>
            <person name="Salamov A."/>
            <person name="Ahrendt S.R."/>
            <person name="Lipzen A."/>
            <person name="Sullivan W."/>
            <person name="Andreopoulos W.B."/>
            <person name="Clum A."/>
            <person name="Lindquist E."/>
            <person name="Daum C."/>
            <person name="Ramamoorthy G.K."/>
            <person name="Gryganskyi A."/>
            <person name="Culley D."/>
            <person name="Magnuson J.K."/>
            <person name="James T.Y."/>
            <person name="O'Malley M.A."/>
            <person name="Stajich J.E."/>
            <person name="Spatafora J.W."/>
            <person name="Visel A."/>
            <person name="Grigoriev I.V."/>
        </authorList>
    </citation>
    <scope>NUCLEOTIDE SEQUENCE [LARGE SCALE GENOMIC DNA]</scope>
    <source>
        <strain evidence="1 2">NRRL 1336</strain>
    </source>
</reference>
<evidence type="ECO:0000313" key="2">
    <source>
        <dbReference type="Proteomes" id="UP000193560"/>
    </source>
</evidence>
<organism evidence="1 2">
    <name type="scientific">Absidia repens</name>
    <dbReference type="NCBI Taxonomy" id="90262"/>
    <lineage>
        <taxon>Eukaryota</taxon>
        <taxon>Fungi</taxon>
        <taxon>Fungi incertae sedis</taxon>
        <taxon>Mucoromycota</taxon>
        <taxon>Mucoromycotina</taxon>
        <taxon>Mucoromycetes</taxon>
        <taxon>Mucorales</taxon>
        <taxon>Cunninghamellaceae</taxon>
        <taxon>Absidia</taxon>
    </lineage>
</organism>
<evidence type="ECO:0000313" key="1">
    <source>
        <dbReference type="EMBL" id="ORZ15156.1"/>
    </source>
</evidence>
<keyword evidence="2" id="KW-1185">Reference proteome</keyword>
<dbReference type="Proteomes" id="UP000193560">
    <property type="component" value="Unassembled WGS sequence"/>
</dbReference>
<protein>
    <submittedName>
        <fullName evidence="1">Uncharacterized protein</fullName>
    </submittedName>
</protein>
<proteinExistence type="predicted"/>
<dbReference type="EMBL" id="MCGE01000013">
    <property type="protein sequence ID" value="ORZ15156.1"/>
    <property type="molecule type" value="Genomic_DNA"/>
</dbReference>
<gene>
    <name evidence="1" type="ORF">BCR42DRAFT_416521</name>
</gene>
<accession>A0A1X2IEN8</accession>
<dbReference type="OrthoDB" id="2224399at2759"/>
<dbReference type="AlphaFoldDB" id="A0A1X2IEN8"/>
<sequence length="174" mass="19348">MPLPKPIDHYFYSLLNRAPSDVAFESLPSLKAQPNTIKRFSDSIYHSYKSLGLSFSFVINNNNNSSNKSIKQCSDNDDALLLDAIDIYNGVTSDGFQPYSLDMALPCGLEGSMQAHDIVSLLGEPDRKGGGGQSRVACWIEYKFEQDGGGLMIQLHGIDWDDRTMGWTSIVLYR</sequence>
<name>A0A1X2IEN8_9FUNG</name>
<comment type="caution">
    <text evidence="1">The sequence shown here is derived from an EMBL/GenBank/DDBJ whole genome shotgun (WGS) entry which is preliminary data.</text>
</comment>